<dbReference type="GO" id="GO:0003677">
    <property type="term" value="F:DNA binding"/>
    <property type="evidence" value="ECO:0007669"/>
    <property type="project" value="TreeGrafter"/>
</dbReference>
<name>A0AAD3MNB1_LATJO</name>
<feature type="domain" description="Transcription initiation factor TFIID component TAF4 C-terminal" evidence="7">
    <location>
        <begin position="2"/>
        <end position="115"/>
    </location>
</feature>
<dbReference type="AlphaFoldDB" id="A0AAD3MNB1"/>
<organism evidence="8 9">
    <name type="scientific">Lates japonicus</name>
    <name type="common">Japanese lates</name>
    <dbReference type="NCBI Taxonomy" id="270547"/>
    <lineage>
        <taxon>Eukaryota</taxon>
        <taxon>Metazoa</taxon>
        <taxon>Chordata</taxon>
        <taxon>Craniata</taxon>
        <taxon>Vertebrata</taxon>
        <taxon>Euteleostomi</taxon>
        <taxon>Actinopterygii</taxon>
        <taxon>Neopterygii</taxon>
        <taxon>Teleostei</taxon>
        <taxon>Neoteleostei</taxon>
        <taxon>Acanthomorphata</taxon>
        <taxon>Carangaria</taxon>
        <taxon>Carangaria incertae sedis</taxon>
        <taxon>Centropomidae</taxon>
        <taxon>Lates</taxon>
    </lineage>
</organism>
<reference evidence="8" key="1">
    <citation type="submission" date="2022-08" db="EMBL/GenBank/DDBJ databases">
        <title>Genome sequencing of akame (Lates japonicus).</title>
        <authorList>
            <person name="Hashiguchi Y."/>
            <person name="Takahashi H."/>
        </authorList>
    </citation>
    <scope>NUCLEOTIDE SEQUENCE</scope>
    <source>
        <strain evidence="8">Kochi</strain>
    </source>
</reference>
<dbReference type="Proteomes" id="UP001279410">
    <property type="component" value="Unassembled WGS sequence"/>
</dbReference>
<dbReference type="InterPro" id="IPR045144">
    <property type="entry name" value="TAF4"/>
</dbReference>
<dbReference type="EMBL" id="BRZM01000033">
    <property type="protein sequence ID" value="GLD58167.1"/>
    <property type="molecule type" value="Genomic_DNA"/>
</dbReference>
<dbReference type="Pfam" id="PF05236">
    <property type="entry name" value="TAF4"/>
    <property type="match status" value="1"/>
</dbReference>
<feature type="compositionally biased region" description="Basic and acidic residues" evidence="6">
    <location>
        <begin position="1"/>
        <end position="22"/>
    </location>
</feature>
<gene>
    <name evidence="8" type="ORF">AKAME5_001030500</name>
</gene>
<dbReference type="InterPro" id="IPR007900">
    <property type="entry name" value="TAF4_C"/>
</dbReference>
<proteinExistence type="inferred from homology"/>
<feature type="compositionally biased region" description="Low complexity" evidence="6">
    <location>
        <begin position="62"/>
        <end position="80"/>
    </location>
</feature>
<dbReference type="PANTHER" id="PTHR15138">
    <property type="entry name" value="TRANSCRIPTION INITIATION FACTOR TFIID SUBUNIT 4"/>
    <property type="match status" value="1"/>
</dbReference>
<comment type="caution">
    <text evidence="8">The sequence shown here is derived from an EMBL/GenBank/DDBJ whole genome shotgun (WGS) entry which is preliminary data.</text>
</comment>
<feature type="region of interest" description="Disordered" evidence="6">
    <location>
        <begin position="1"/>
        <end position="86"/>
    </location>
</feature>
<dbReference type="PANTHER" id="PTHR15138:SF22">
    <property type="entry name" value="TAFH DOMAIN-CONTAINING PROTEIN"/>
    <property type="match status" value="1"/>
</dbReference>
<accession>A0AAD3MNB1</accession>
<evidence type="ECO:0000256" key="1">
    <source>
        <dbReference type="ARBA" id="ARBA00004123"/>
    </source>
</evidence>
<evidence type="ECO:0000313" key="9">
    <source>
        <dbReference type="Proteomes" id="UP001279410"/>
    </source>
</evidence>
<dbReference type="GO" id="GO:0006367">
    <property type="term" value="P:transcription initiation at RNA polymerase II promoter"/>
    <property type="evidence" value="ECO:0007669"/>
    <property type="project" value="TreeGrafter"/>
</dbReference>
<evidence type="ECO:0000256" key="4">
    <source>
        <dbReference type="ARBA" id="ARBA00023163"/>
    </source>
</evidence>
<sequence>MSRSRQEDPEQARLKQKAKEMQQQELAQMRQRDANLTALAAIGPRKKRKVDSPGATPSGTEVSGSTAGSPASSSVPSTSSRQYTRQRITRVNLRDLIFYMEQERETAHSLLLYRALLK</sequence>
<keyword evidence="4" id="KW-0804">Transcription</keyword>
<evidence type="ECO:0000313" key="8">
    <source>
        <dbReference type="EMBL" id="GLD58167.1"/>
    </source>
</evidence>
<dbReference type="GO" id="GO:0016251">
    <property type="term" value="F:RNA polymerase II general transcription initiation factor activity"/>
    <property type="evidence" value="ECO:0007669"/>
    <property type="project" value="TreeGrafter"/>
</dbReference>
<evidence type="ECO:0000256" key="3">
    <source>
        <dbReference type="ARBA" id="ARBA00023015"/>
    </source>
</evidence>
<evidence type="ECO:0000256" key="5">
    <source>
        <dbReference type="ARBA" id="ARBA00023242"/>
    </source>
</evidence>
<dbReference type="GO" id="GO:0005669">
    <property type="term" value="C:transcription factor TFIID complex"/>
    <property type="evidence" value="ECO:0007669"/>
    <property type="project" value="InterPro"/>
</dbReference>
<evidence type="ECO:0000256" key="2">
    <source>
        <dbReference type="ARBA" id="ARBA00006178"/>
    </source>
</evidence>
<evidence type="ECO:0000256" key="6">
    <source>
        <dbReference type="SAM" id="MobiDB-lite"/>
    </source>
</evidence>
<comment type="similarity">
    <text evidence="2">Belongs to the TAF4 family.</text>
</comment>
<evidence type="ECO:0000259" key="7">
    <source>
        <dbReference type="Pfam" id="PF05236"/>
    </source>
</evidence>
<keyword evidence="9" id="KW-1185">Reference proteome</keyword>
<keyword evidence="5" id="KW-0539">Nucleus</keyword>
<comment type="subcellular location">
    <subcellularLocation>
        <location evidence="1">Nucleus</location>
    </subcellularLocation>
</comment>
<protein>
    <submittedName>
        <fullName evidence="8">Transcription initiation factor TFIID subunit 4-like protein</fullName>
    </submittedName>
</protein>
<keyword evidence="3" id="KW-0805">Transcription regulation</keyword>